<evidence type="ECO:0008006" key="3">
    <source>
        <dbReference type="Google" id="ProtNLM"/>
    </source>
</evidence>
<organism evidence="1 2">
    <name type="scientific">Sanguibacter biliveldensis</name>
    <dbReference type="NCBI Taxonomy" id="3030830"/>
    <lineage>
        <taxon>Bacteria</taxon>
        <taxon>Bacillati</taxon>
        <taxon>Actinomycetota</taxon>
        <taxon>Actinomycetes</taxon>
        <taxon>Micrococcales</taxon>
        <taxon>Sanguibacteraceae</taxon>
        <taxon>Sanguibacter</taxon>
    </lineage>
</organism>
<dbReference type="EMBL" id="CP138359">
    <property type="protein sequence ID" value="WPF83523.1"/>
    <property type="molecule type" value="Genomic_DNA"/>
</dbReference>
<protein>
    <recommendedName>
        <fullName evidence="3">Glutaminase</fullName>
    </recommendedName>
</protein>
<dbReference type="AlphaFoldDB" id="A0AAF1C509"/>
<name>A0AAF1C509_9MICO</name>
<dbReference type="Proteomes" id="UP001304340">
    <property type="component" value="Chromosome"/>
</dbReference>
<sequence length="185" mass="20206">MPSSETSAADEDDQRAVDALREVLRRAVVRLEAADARDEPLAEYVEAHRVLLVKRNPVLRPVGRAWRLGALMLGRDGTLYATGAIVRAREAGVRNYQSQSAEERRDLRAAALRGKFETGETVNHGWREIPLDAASLRSGEGPVVFAPDGSLVVRWNAALGDSAVRDVAAYVDERVGLLVDPLDIP</sequence>
<keyword evidence="2" id="KW-1185">Reference proteome</keyword>
<gene>
    <name evidence="1" type="ORF">SANBI_001207</name>
</gene>
<evidence type="ECO:0000313" key="2">
    <source>
        <dbReference type="Proteomes" id="UP001304340"/>
    </source>
</evidence>
<dbReference type="KEGG" id="sbil:SANBI_001207"/>
<reference evidence="2" key="1">
    <citation type="submission" date="2023-11" db="EMBL/GenBank/DDBJ databases">
        <authorList>
            <person name="Helweg L.P."/>
            <person name="Kiel A."/>
            <person name="Hitz F."/>
            <person name="Ruckert-Reed C."/>
            <person name="Busche T."/>
            <person name="Kaltschmidt B."/>
            <person name="Kaltschmidt C."/>
        </authorList>
    </citation>
    <scope>NUCLEOTIDE SEQUENCE [LARGE SCALE GENOMIC DNA]</scope>
    <source>
        <strain evidence="2">4.1</strain>
    </source>
</reference>
<accession>A0AAF1C509</accession>
<proteinExistence type="predicted"/>
<dbReference type="RefSeq" id="WP_319159898.1">
    <property type="nucleotide sequence ID" value="NZ_CP138359.1"/>
</dbReference>
<evidence type="ECO:0000313" key="1">
    <source>
        <dbReference type="EMBL" id="WPF83523.1"/>
    </source>
</evidence>